<feature type="transmembrane region" description="Helical" evidence="6">
    <location>
        <begin position="192"/>
        <end position="210"/>
    </location>
</feature>
<dbReference type="PROSITE" id="PS50114">
    <property type="entry name" value="GATA_ZN_FINGER_2"/>
    <property type="match status" value="1"/>
</dbReference>
<keyword evidence="6" id="KW-0812">Transmembrane</keyword>
<dbReference type="Gene3D" id="3.30.50.10">
    <property type="entry name" value="Erythroid Transcription Factor GATA-1, subunit A"/>
    <property type="match status" value="1"/>
</dbReference>
<dbReference type="STRING" id="1071378.G0WF04"/>
<keyword evidence="6" id="KW-0472">Membrane</keyword>
<evidence type="ECO:0000256" key="1">
    <source>
        <dbReference type="ARBA" id="ARBA00022723"/>
    </source>
</evidence>
<evidence type="ECO:0000256" key="3">
    <source>
        <dbReference type="ARBA" id="ARBA00022833"/>
    </source>
</evidence>
<dbReference type="KEGG" id="ndi:NDAI_0H01910"/>
<gene>
    <name evidence="8" type="primary">NDAI0H01910</name>
    <name evidence="8" type="ordered locus">NDAI_0H01910</name>
</gene>
<dbReference type="OrthoDB" id="2162994at2759"/>
<evidence type="ECO:0000256" key="4">
    <source>
        <dbReference type="PROSITE-ProRule" id="PRU00094"/>
    </source>
</evidence>
<feature type="region of interest" description="Disordered" evidence="5">
    <location>
        <begin position="263"/>
        <end position="321"/>
    </location>
</feature>
<evidence type="ECO:0000259" key="7">
    <source>
        <dbReference type="PROSITE" id="PS50114"/>
    </source>
</evidence>
<keyword evidence="1" id="KW-0479">Metal-binding</keyword>
<organism evidence="8 9">
    <name type="scientific">Naumovozyma dairenensis (strain ATCC 10597 / BCRC 20456 / CBS 421 / NBRC 0211 / NRRL Y-12639)</name>
    <name type="common">Saccharomyces dairenensis</name>
    <dbReference type="NCBI Taxonomy" id="1071378"/>
    <lineage>
        <taxon>Eukaryota</taxon>
        <taxon>Fungi</taxon>
        <taxon>Dikarya</taxon>
        <taxon>Ascomycota</taxon>
        <taxon>Saccharomycotina</taxon>
        <taxon>Saccharomycetes</taxon>
        <taxon>Saccharomycetales</taxon>
        <taxon>Saccharomycetaceae</taxon>
        <taxon>Naumovozyma</taxon>
    </lineage>
</organism>
<dbReference type="HOGENOM" id="CLU_653982_0_0_1"/>
<keyword evidence="9" id="KW-1185">Reference proteome</keyword>
<feature type="compositionally biased region" description="Basic and acidic residues" evidence="5">
    <location>
        <begin position="312"/>
        <end position="321"/>
    </location>
</feature>
<dbReference type="Proteomes" id="UP000000689">
    <property type="component" value="Chromosome 8"/>
</dbReference>
<evidence type="ECO:0000313" key="9">
    <source>
        <dbReference type="Proteomes" id="UP000000689"/>
    </source>
</evidence>
<dbReference type="GeneID" id="11495896"/>
<dbReference type="EMBL" id="HE580274">
    <property type="protein sequence ID" value="CCD26365.1"/>
    <property type="molecule type" value="Genomic_DNA"/>
</dbReference>
<dbReference type="InterPro" id="IPR051140">
    <property type="entry name" value="GATA_TF"/>
</dbReference>
<protein>
    <recommendedName>
        <fullName evidence="7">GATA-type domain-containing protein</fullName>
    </recommendedName>
</protein>
<dbReference type="CDD" id="cd00202">
    <property type="entry name" value="ZnF_GATA"/>
    <property type="match status" value="1"/>
</dbReference>
<keyword evidence="2 4" id="KW-0863">Zinc-finger</keyword>
<keyword evidence="6" id="KW-1133">Transmembrane helix</keyword>
<proteinExistence type="predicted"/>
<evidence type="ECO:0000256" key="2">
    <source>
        <dbReference type="ARBA" id="ARBA00022771"/>
    </source>
</evidence>
<evidence type="ECO:0000256" key="5">
    <source>
        <dbReference type="SAM" id="MobiDB-lite"/>
    </source>
</evidence>
<dbReference type="PANTHER" id="PTHR45658">
    <property type="entry name" value="GATA TRANSCRIPTION FACTOR"/>
    <property type="match status" value="1"/>
</dbReference>
<keyword evidence="3" id="KW-0862">Zinc</keyword>
<dbReference type="Pfam" id="PF00320">
    <property type="entry name" value="GATA"/>
    <property type="match status" value="1"/>
</dbReference>
<sequence>MYDTDKQIRLILEAAKFVEDEEDKKAREEAETEATSQNTSTNTSLANNANDAELITPPDSSTGGSSPSMENEIATTTVSTNVIVVESVTPTVISFEESSVRATNENDTSTTSTSVSNVKLATPPELSIEGRSDSTASTASVACTSTTLKGLKNMEIFKGDSKLFTLATICGNNFVKPEQENKICPPEGNKSFILFLHLLTLLLLVTRFLIPIKGQVLNMYNKNNYNYKKVTKKVRFLKSVKFILKMTLLLMLFLMMHIRNPSRNAPRNKNAKKNDSGTPNPTDASAATTTATTKVKSPTKTPKSNPSAKCGQCRDEETPEWRRGPYGKNNKLCNKCGLFYRKLCKRFGDYRGTAILRFRFRGRDYKGMRDMPTTSEELKDEYLDKLKEDKTLDQNFRLIEASLVKKSKRRKTPIQMVNA</sequence>
<feature type="region of interest" description="Disordered" evidence="5">
    <location>
        <begin position="20"/>
        <end position="70"/>
    </location>
</feature>
<name>G0WF04_NAUDC</name>
<feature type="domain" description="GATA-type" evidence="7">
    <location>
        <begin position="304"/>
        <end position="341"/>
    </location>
</feature>
<evidence type="ECO:0000313" key="8">
    <source>
        <dbReference type="EMBL" id="CCD26365.1"/>
    </source>
</evidence>
<reference evidence="8 9" key="1">
    <citation type="journal article" date="2011" name="Proc. Natl. Acad. Sci. U.S.A.">
        <title>Evolutionary erosion of yeast sex chromosomes by mating-type switching accidents.</title>
        <authorList>
            <person name="Gordon J.L."/>
            <person name="Armisen D."/>
            <person name="Proux-Wera E."/>
            <person name="Oheigeartaigh S.S."/>
            <person name="Byrne K.P."/>
            <person name="Wolfe K.H."/>
        </authorList>
    </citation>
    <scope>NUCLEOTIDE SEQUENCE [LARGE SCALE GENOMIC DNA]</scope>
    <source>
        <strain evidence="9">ATCC 10597 / BCRC 20456 / CBS 421 / NBRC 0211 / NRRL Y-12639</strain>
    </source>
</reference>
<dbReference type="RefSeq" id="XP_003671608.1">
    <property type="nucleotide sequence ID" value="XM_003671560.1"/>
</dbReference>
<dbReference type="SMART" id="SM00401">
    <property type="entry name" value="ZnF_GATA"/>
    <property type="match status" value="1"/>
</dbReference>
<dbReference type="PANTHER" id="PTHR45658:SF18">
    <property type="entry name" value="PROTEIN GAT2"/>
    <property type="match status" value="1"/>
</dbReference>
<dbReference type="GO" id="GO:0008270">
    <property type="term" value="F:zinc ion binding"/>
    <property type="evidence" value="ECO:0007669"/>
    <property type="project" value="UniProtKB-KW"/>
</dbReference>
<dbReference type="eggNOG" id="KOG1601">
    <property type="taxonomic scope" value="Eukaryota"/>
</dbReference>
<feature type="compositionally biased region" description="Low complexity" evidence="5">
    <location>
        <begin position="33"/>
        <end position="68"/>
    </location>
</feature>
<feature type="transmembrane region" description="Helical" evidence="6">
    <location>
        <begin position="242"/>
        <end position="258"/>
    </location>
</feature>
<evidence type="ECO:0000256" key="6">
    <source>
        <dbReference type="SAM" id="Phobius"/>
    </source>
</evidence>
<dbReference type="SUPFAM" id="SSF57716">
    <property type="entry name" value="Glucocorticoid receptor-like (DNA-binding domain)"/>
    <property type="match status" value="1"/>
</dbReference>
<dbReference type="InterPro" id="IPR013088">
    <property type="entry name" value="Znf_NHR/GATA"/>
</dbReference>
<dbReference type="GO" id="GO:0006355">
    <property type="term" value="P:regulation of DNA-templated transcription"/>
    <property type="evidence" value="ECO:0007669"/>
    <property type="project" value="InterPro"/>
</dbReference>
<dbReference type="AlphaFoldDB" id="G0WF04"/>
<accession>G0WF04</accession>
<feature type="compositionally biased region" description="Low complexity" evidence="5">
    <location>
        <begin position="278"/>
        <end position="309"/>
    </location>
</feature>
<dbReference type="InterPro" id="IPR000679">
    <property type="entry name" value="Znf_GATA"/>
</dbReference>
<dbReference type="GO" id="GO:0043565">
    <property type="term" value="F:sequence-specific DNA binding"/>
    <property type="evidence" value="ECO:0007669"/>
    <property type="project" value="InterPro"/>
</dbReference>